<name>G0UBF2_TRYVY</name>
<reference evidence="2" key="1">
    <citation type="journal article" date="2012" name="Proc. Natl. Acad. Sci. U.S.A.">
        <title>Antigenic diversity is generated by distinct evolutionary mechanisms in African trypanosome species.</title>
        <authorList>
            <person name="Jackson A.P."/>
            <person name="Berry A."/>
            <person name="Aslett M."/>
            <person name="Allison H.C."/>
            <person name="Burton P."/>
            <person name="Vavrova-Anderson J."/>
            <person name="Brown R."/>
            <person name="Browne H."/>
            <person name="Corton N."/>
            <person name="Hauser H."/>
            <person name="Gamble J."/>
            <person name="Gilderthorp R."/>
            <person name="Marcello L."/>
            <person name="McQuillan J."/>
            <person name="Otto T.D."/>
            <person name="Quail M.A."/>
            <person name="Sanders M.J."/>
            <person name="van Tonder A."/>
            <person name="Ginger M.L."/>
            <person name="Field M.C."/>
            <person name="Barry J.D."/>
            <person name="Hertz-Fowler C."/>
            <person name="Berriman M."/>
        </authorList>
    </citation>
    <scope>NUCLEOTIDE SEQUENCE</scope>
    <source>
        <strain evidence="2">Y486</strain>
    </source>
</reference>
<accession>G0UBF2</accession>
<organism evidence="2">
    <name type="scientific">Trypanosoma vivax (strain Y486)</name>
    <dbReference type="NCBI Taxonomy" id="1055687"/>
    <lineage>
        <taxon>Eukaryota</taxon>
        <taxon>Discoba</taxon>
        <taxon>Euglenozoa</taxon>
        <taxon>Kinetoplastea</taxon>
        <taxon>Metakinetoplastina</taxon>
        <taxon>Trypanosomatida</taxon>
        <taxon>Trypanosomatidae</taxon>
        <taxon>Trypanosoma</taxon>
        <taxon>Duttonella</taxon>
    </lineage>
</organism>
<keyword evidence="1" id="KW-1133">Transmembrane helix</keyword>
<evidence type="ECO:0000313" key="2">
    <source>
        <dbReference type="EMBL" id="CCC53147.1"/>
    </source>
</evidence>
<evidence type="ECO:0000256" key="1">
    <source>
        <dbReference type="SAM" id="Phobius"/>
    </source>
</evidence>
<sequence>MSITSLVTTVFECAYFFSLSVSQQTHLHLTTRKVSPLRTTNFPPSLVPSPIHLYLPNILLCTRQALPVGQSPRPIDSGQRSVQGGGRTDTCFTVLTLKRRRWGRRRGGESGVRTAVTRKLFLPPPFPSTFYFSTRHSSHCPIIIIIIIIINLLLEVFFTVYASGSEGAHIGICSRRVETNRARAPSPNPQESHGCRSRHWGSEAIEGFQFTASTHRLYVYHCHYPFLLHFHRFFSSCLSTSFYI</sequence>
<gene>
    <name evidence="2" type="ORF">TVY486_1106310</name>
</gene>
<keyword evidence="1" id="KW-0812">Transmembrane</keyword>
<dbReference type="EMBL" id="HE573027">
    <property type="protein sequence ID" value="CCC53147.1"/>
    <property type="molecule type" value="Genomic_DNA"/>
</dbReference>
<feature type="transmembrane region" description="Helical" evidence="1">
    <location>
        <begin position="142"/>
        <end position="162"/>
    </location>
</feature>
<dbReference type="AlphaFoldDB" id="G0UBF2"/>
<proteinExistence type="predicted"/>
<dbReference type="VEuPathDB" id="TriTrypDB:TvY486_1106310"/>
<protein>
    <submittedName>
        <fullName evidence="2">Uncharacterized protein</fullName>
    </submittedName>
</protein>
<keyword evidence="1" id="KW-0472">Membrane</keyword>